<proteinExistence type="predicted"/>
<reference evidence="2 3" key="1">
    <citation type="submission" date="2020-10" db="EMBL/GenBank/DDBJ databases">
        <title>Janibacter indicus TT2 genome sequence.</title>
        <authorList>
            <person name="Lee K."/>
            <person name="Ganzorig M."/>
        </authorList>
    </citation>
    <scope>NUCLEOTIDE SEQUENCE [LARGE SCALE GENOMIC DNA]</scope>
    <source>
        <strain evidence="2 3">TT2</strain>
    </source>
</reference>
<gene>
    <name evidence="2" type="ORF">IGS73_14860</name>
</gene>
<dbReference type="Proteomes" id="UP000593998">
    <property type="component" value="Chromosome"/>
</dbReference>
<dbReference type="RefSeq" id="WP_192910862.1">
    <property type="nucleotide sequence ID" value="NZ_CP062789.1"/>
</dbReference>
<dbReference type="PROSITE" id="PS00028">
    <property type="entry name" value="ZINC_FINGER_C2H2_1"/>
    <property type="match status" value="1"/>
</dbReference>
<name>A0A7L9IYZ5_9MICO</name>
<evidence type="ECO:0000313" key="2">
    <source>
        <dbReference type="EMBL" id="QOK22349.1"/>
    </source>
</evidence>
<evidence type="ECO:0000259" key="1">
    <source>
        <dbReference type="PROSITE" id="PS50157"/>
    </source>
</evidence>
<dbReference type="PROSITE" id="PS50157">
    <property type="entry name" value="ZINC_FINGER_C2H2_2"/>
    <property type="match status" value="1"/>
</dbReference>
<feature type="domain" description="C2H2-type" evidence="1">
    <location>
        <begin position="236"/>
        <end position="264"/>
    </location>
</feature>
<dbReference type="InterPro" id="IPR013087">
    <property type="entry name" value="Znf_C2H2_type"/>
</dbReference>
<evidence type="ECO:0000313" key="3">
    <source>
        <dbReference type="Proteomes" id="UP000593998"/>
    </source>
</evidence>
<sequence length="276" mass="31361">MSTIDPTGLQHLAPVWVNELHRQGVDNDRTLDLWRDGHLKTPPPDRISMLQRWARGETRIVDLTRSEGITHSRVQAMLKDTALRLIAPHLEDLPRWERARSTGVTSEDIANLSNTVPEVVDLALDGWPARRNWTTSGDDVAEAHRRWRAGAPLLDVAAALRVSEHALTQTLRSGESALTPRRLEAADLRSRFGWTASAVSLYRRRRVLPAPDGHEKKSPWWWESSIDAWAEEHDLLRCSECQRVFVSRRGLTGHTTQVHNQSNIHLGYRDETGARQ</sequence>
<dbReference type="EMBL" id="CP062789">
    <property type="protein sequence ID" value="QOK22349.1"/>
    <property type="molecule type" value="Genomic_DNA"/>
</dbReference>
<organism evidence="2 3">
    <name type="scientific">Janibacter indicus</name>
    <dbReference type="NCBI Taxonomy" id="857417"/>
    <lineage>
        <taxon>Bacteria</taxon>
        <taxon>Bacillati</taxon>
        <taxon>Actinomycetota</taxon>
        <taxon>Actinomycetes</taxon>
        <taxon>Micrococcales</taxon>
        <taxon>Intrasporangiaceae</taxon>
        <taxon>Janibacter</taxon>
    </lineage>
</organism>
<protein>
    <recommendedName>
        <fullName evidence="1">C2H2-type domain-containing protein</fullName>
    </recommendedName>
</protein>
<accession>A0A7L9IYZ5</accession>
<dbReference type="AlphaFoldDB" id="A0A7L9IYZ5"/>